<evidence type="ECO:0000313" key="2">
    <source>
        <dbReference type="EMBL" id="KAJ1211289.1"/>
    </source>
</evidence>
<accession>A0AAV7WE37</accession>
<proteinExistence type="predicted"/>
<dbReference type="Proteomes" id="UP001066276">
    <property type="component" value="Chromosome 1_2"/>
</dbReference>
<protein>
    <recommendedName>
        <fullName evidence="4">Secreted protein</fullName>
    </recommendedName>
</protein>
<dbReference type="AlphaFoldDB" id="A0AAV7WE37"/>
<sequence length="85" mass="9421">MQIFALVVCGQVAPLRRPGPLLQLSLLRGALMIKVQFRLLSIMLPHGRERSTRSCRELPAKSQSHPRSRVAAAGHPYLLHSTLAD</sequence>
<evidence type="ECO:0008006" key="4">
    <source>
        <dbReference type="Google" id="ProtNLM"/>
    </source>
</evidence>
<feature type="region of interest" description="Disordered" evidence="1">
    <location>
        <begin position="48"/>
        <end position="85"/>
    </location>
</feature>
<keyword evidence="3" id="KW-1185">Reference proteome</keyword>
<feature type="compositionally biased region" description="Basic and acidic residues" evidence="1">
    <location>
        <begin position="48"/>
        <end position="59"/>
    </location>
</feature>
<gene>
    <name evidence="2" type="ORF">NDU88_006650</name>
</gene>
<evidence type="ECO:0000313" key="3">
    <source>
        <dbReference type="Proteomes" id="UP001066276"/>
    </source>
</evidence>
<evidence type="ECO:0000256" key="1">
    <source>
        <dbReference type="SAM" id="MobiDB-lite"/>
    </source>
</evidence>
<name>A0AAV7WE37_PLEWA</name>
<comment type="caution">
    <text evidence="2">The sequence shown here is derived from an EMBL/GenBank/DDBJ whole genome shotgun (WGS) entry which is preliminary data.</text>
</comment>
<reference evidence="2" key="1">
    <citation type="journal article" date="2022" name="bioRxiv">
        <title>Sequencing and chromosome-scale assembly of the giantPleurodeles waltlgenome.</title>
        <authorList>
            <person name="Brown T."/>
            <person name="Elewa A."/>
            <person name="Iarovenko S."/>
            <person name="Subramanian E."/>
            <person name="Araus A.J."/>
            <person name="Petzold A."/>
            <person name="Susuki M."/>
            <person name="Suzuki K.-i.T."/>
            <person name="Hayashi T."/>
            <person name="Toyoda A."/>
            <person name="Oliveira C."/>
            <person name="Osipova E."/>
            <person name="Leigh N.D."/>
            <person name="Simon A."/>
            <person name="Yun M.H."/>
        </authorList>
    </citation>
    <scope>NUCLEOTIDE SEQUENCE</scope>
    <source>
        <strain evidence="2">20211129_DDA</strain>
        <tissue evidence="2">Liver</tissue>
    </source>
</reference>
<dbReference type="EMBL" id="JANPWB010000002">
    <property type="protein sequence ID" value="KAJ1211289.1"/>
    <property type="molecule type" value="Genomic_DNA"/>
</dbReference>
<organism evidence="2 3">
    <name type="scientific">Pleurodeles waltl</name>
    <name type="common">Iberian ribbed newt</name>
    <dbReference type="NCBI Taxonomy" id="8319"/>
    <lineage>
        <taxon>Eukaryota</taxon>
        <taxon>Metazoa</taxon>
        <taxon>Chordata</taxon>
        <taxon>Craniata</taxon>
        <taxon>Vertebrata</taxon>
        <taxon>Euteleostomi</taxon>
        <taxon>Amphibia</taxon>
        <taxon>Batrachia</taxon>
        <taxon>Caudata</taxon>
        <taxon>Salamandroidea</taxon>
        <taxon>Salamandridae</taxon>
        <taxon>Pleurodelinae</taxon>
        <taxon>Pleurodeles</taxon>
    </lineage>
</organism>